<evidence type="ECO:0000313" key="2">
    <source>
        <dbReference type="EMBL" id="SLN27973.1"/>
    </source>
</evidence>
<dbReference type="SUPFAM" id="SSF51294">
    <property type="entry name" value="Hedgehog/intein (Hint) domain"/>
    <property type="match status" value="1"/>
</dbReference>
<feature type="domain" description="Hedgehog/Intein (Hint)" evidence="1">
    <location>
        <begin position="187"/>
        <end position="334"/>
    </location>
</feature>
<gene>
    <name evidence="2" type="ORF">ROH8110_01364</name>
</gene>
<protein>
    <recommendedName>
        <fullName evidence="1">Hedgehog/Intein (Hint) domain-containing protein</fullName>
    </recommendedName>
</protein>
<dbReference type="InterPro" id="IPR006141">
    <property type="entry name" value="Intein_N"/>
</dbReference>
<dbReference type="RefSeq" id="WP_245962734.1">
    <property type="nucleotide sequence ID" value="NZ_FWFU01000001.1"/>
</dbReference>
<proteinExistence type="predicted"/>
<name>A0A1X6YQA1_9RHOB</name>
<dbReference type="InterPro" id="IPR028992">
    <property type="entry name" value="Hedgehog/Intein_dom"/>
</dbReference>
<dbReference type="InterPro" id="IPR036844">
    <property type="entry name" value="Hint_dom_sf"/>
</dbReference>
<dbReference type="PROSITE" id="PS50817">
    <property type="entry name" value="INTEIN_N_TER"/>
    <property type="match status" value="1"/>
</dbReference>
<dbReference type="Pfam" id="PF13403">
    <property type="entry name" value="Hint_2"/>
    <property type="match status" value="1"/>
</dbReference>
<organism evidence="2 3">
    <name type="scientific">Roseovarius halotolerans</name>
    <dbReference type="NCBI Taxonomy" id="505353"/>
    <lineage>
        <taxon>Bacteria</taxon>
        <taxon>Pseudomonadati</taxon>
        <taxon>Pseudomonadota</taxon>
        <taxon>Alphaproteobacteria</taxon>
        <taxon>Rhodobacterales</taxon>
        <taxon>Roseobacteraceae</taxon>
        <taxon>Roseovarius</taxon>
    </lineage>
</organism>
<dbReference type="Proteomes" id="UP000193207">
    <property type="component" value="Unassembled WGS sequence"/>
</dbReference>
<dbReference type="EMBL" id="FWFU01000001">
    <property type="protein sequence ID" value="SLN27973.1"/>
    <property type="molecule type" value="Genomic_DNA"/>
</dbReference>
<dbReference type="Gene3D" id="2.170.16.10">
    <property type="entry name" value="Hedgehog/Intein (Hint) domain"/>
    <property type="match status" value="1"/>
</dbReference>
<keyword evidence="3" id="KW-1185">Reference proteome</keyword>
<dbReference type="GO" id="GO:0016539">
    <property type="term" value="P:intein-mediated protein splicing"/>
    <property type="evidence" value="ECO:0007669"/>
    <property type="project" value="InterPro"/>
</dbReference>
<evidence type="ECO:0000259" key="1">
    <source>
        <dbReference type="Pfam" id="PF13403"/>
    </source>
</evidence>
<accession>A0A1X6YQA1</accession>
<reference evidence="2 3" key="1">
    <citation type="submission" date="2017-03" db="EMBL/GenBank/DDBJ databases">
        <authorList>
            <person name="Afonso C.L."/>
            <person name="Miller P.J."/>
            <person name="Scott M.A."/>
            <person name="Spackman E."/>
            <person name="Goraichik I."/>
            <person name="Dimitrov K.M."/>
            <person name="Suarez D.L."/>
            <person name="Swayne D.E."/>
        </authorList>
    </citation>
    <scope>NUCLEOTIDE SEQUENCE [LARGE SCALE GENOMIC DNA]</scope>
    <source>
        <strain evidence="2 3">CECT 8110</strain>
    </source>
</reference>
<dbReference type="AlphaFoldDB" id="A0A1X6YQA1"/>
<evidence type="ECO:0000313" key="3">
    <source>
        <dbReference type="Proteomes" id="UP000193207"/>
    </source>
</evidence>
<sequence length="392" mass="42388">MSFTFSIIEWSSVNDPDSLFRTTGTHEGDSDSGGIPGVTQVSFDATSTQHVTTATTSGDPDYPDDGGARLDQSVTLNGVTYPAGSDVEADFEVILRDPNTGYYFRATWLAIDNQPVGISLSRAWDASTGEFVPGAAGNYVPGTQLTLIDGDDLDGTLNISAFATDSNYVSNGVGNDAVLNDSNGGAICFAGGTLIKTRRGEVRVEDLHVGADEVLTLDQGYKHLRWIGSRHLSQSDLARYPKLRPVRICSGALGVNLPEHDLVVSPQHRIMLRSKVAARMFGVNEILVPAKDLLALDGIETASDLSEVTYWHFMCDDHQVVFANGAIAESLYAGPEALSSLDPEVREEILAIFPELAQSESQRPVPARMIARGRRVRHMAERIARNRKPLVA</sequence>